<sequence length="15" mass="1754">MLSWFTERTPSDGLN</sequence>
<evidence type="ECO:0000313" key="1">
    <source>
        <dbReference type="EMBL" id="MBX40726.1"/>
    </source>
</evidence>
<reference evidence="1" key="1">
    <citation type="submission" date="2018-02" db="EMBL/GenBank/DDBJ databases">
        <title>Rhizophora mucronata_Transcriptome.</title>
        <authorList>
            <person name="Meera S.P."/>
            <person name="Sreeshan A."/>
            <person name="Augustine A."/>
        </authorList>
    </citation>
    <scope>NUCLEOTIDE SEQUENCE</scope>
    <source>
        <tissue evidence="1">Leaf</tissue>
    </source>
</reference>
<dbReference type="EMBL" id="GGEC01060242">
    <property type="protein sequence ID" value="MBX40726.1"/>
    <property type="molecule type" value="Transcribed_RNA"/>
</dbReference>
<proteinExistence type="predicted"/>
<organism evidence="1">
    <name type="scientific">Rhizophora mucronata</name>
    <name type="common">Asiatic mangrove</name>
    <dbReference type="NCBI Taxonomy" id="61149"/>
    <lineage>
        <taxon>Eukaryota</taxon>
        <taxon>Viridiplantae</taxon>
        <taxon>Streptophyta</taxon>
        <taxon>Embryophyta</taxon>
        <taxon>Tracheophyta</taxon>
        <taxon>Spermatophyta</taxon>
        <taxon>Magnoliopsida</taxon>
        <taxon>eudicotyledons</taxon>
        <taxon>Gunneridae</taxon>
        <taxon>Pentapetalae</taxon>
        <taxon>rosids</taxon>
        <taxon>fabids</taxon>
        <taxon>Malpighiales</taxon>
        <taxon>Rhizophoraceae</taxon>
        <taxon>Rhizophora</taxon>
    </lineage>
</organism>
<accession>A0A2P2NE19</accession>
<name>A0A2P2NE19_RHIMU</name>
<protein>
    <submittedName>
        <fullName evidence="1">Uncharacterized protein</fullName>
    </submittedName>
</protein>